<keyword evidence="1 2" id="KW-0238">DNA-binding</keyword>
<protein>
    <submittedName>
        <fullName evidence="4">TetR/AcrR family transcriptional regulator</fullName>
    </submittedName>
</protein>
<evidence type="ECO:0000256" key="2">
    <source>
        <dbReference type="PROSITE-ProRule" id="PRU00335"/>
    </source>
</evidence>
<proteinExistence type="predicted"/>
<dbReference type="InterPro" id="IPR009057">
    <property type="entry name" value="Homeodomain-like_sf"/>
</dbReference>
<reference evidence="4 5" key="1">
    <citation type="submission" date="2020-07" db="EMBL/GenBank/DDBJ databases">
        <authorList>
            <person name="Li M."/>
        </authorList>
    </citation>
    <scope>NUCLEOTIDE SEQUENCE [LARGE SCALE GENOMIC DNA]</scope>
    <source>
        <strain evidence="4 5">DSM 23284</strain>
    </source>
</reference>
<dbReference type="SUPFAM" id="SSF46689">
    <property type="entry name" value="Homeodomain-like"/>
    <property type="match status" value="1"/>
</dbReference>
<dbReference type="PANTHER" id="PTHR30055">
    <property type="entry name" value="HTH-TYPE TRANSCRIPTIONAL REGULATOR RUTR"/>
    <property type="match status" value="1"/>
</dbReference>
<dbReference type="Pfam" id="PF00440">
    <property type="entry name" value="TetR_N"/>
    <property type="match status" value="1"/>
</dbReference>
<feature type="DNA-binding region" description="H-T-H motif" evidence="2">
    <location>
        <begin position="32"/>
        <end position="51"/>
    </location>
</feature>
<comment type="caution">
    <text evidence="4">The sequence shown here is derived from an EMBL/GenBank/DDBJ whole genome shotgun (WGS) entry which is preliminary data.</text>
</comment>
<dbReference type="AlphaFoldDB" id="A0A838Y0S0"/>
<dbReference type="Proteomes" id="UP000559404">
    <property type="component" value="Unassembled WGS sequence"/>
</dbReference>
<dbReference type="EMBL" id="JACEON010000013">
    <property type="protein sequence ID" value="MBA4612834.1"/>
    <property type="molecule type" value="Genomic_DNA"/>
</dbReference>
<dbReference type="RefSeq" id="WP_181761019.1">
    <property type="nucleotide sequence ID" value="NZ_BMCR01000003.1"/>
</dbReference>
<evidence type="ECO:0000256" key="1">
    <source>
        <dbReference type="ARBA" id="ARBA00023125"/>
    </source>
</evidence>
<dbReference type="PROSITE" id="PS50977">
    <property type="entry name" value="HTH_TETR_2"/>
    <property type="match status" value="1"/>
</dbReference>
<gene>
    <name evidence="4" type="ORF">H1W37_14300</name>
</gene>
<dbReference type="PANTHER" id="PTHR30055:SF223">
    <property type="entry name" value="HTH-TYPE TRANSCRIPTIONAL REGULATOR UIDR"/>
    <property type="match status" value="1"/>
</dbReference>
<feature type="domain" description="HTH tetR-type" evidence="3">
    <location>
        <begin position="9"/>
        <end position="69"/>
    </location>
</feature>
<dbReference type="InterPro" id="IPR050109">
    <property type="entry name" value="HTH-type_TetR-like_transc_reg"/>
</dbReference>
<dbReference type="GO" id="GO:0003700">
    <property type="term" value="F:DNA-binding transcription factor activity"/>
    <property type="evidence" value="ECO:0007669"/>
    <property type="project" value="TreeGrafter"/>
</dbReference>
<name>A0A838Y0S0_9HYPH</name>
<reference evidence="4 5" key="2">
    <citation type="submission" date="2020-08" db="EMBL/GenBank/DDBJ databases">
        <title>Stappia taiwanensis sp. nov., isolated from a coastal thermal spring.</title>
        <authorList>
            <person name="Kampfer P."/>
        </authorList>
    </citation>
    <scope>NUCLEOTIDE SEQUENCE [LARGE SCALE GENOMIC DNA]</scope>
    <source>
        <strain evidence="4 5">DSM 23284</strain>
    </source>
</reference>
<organism evidence="4 5">
    <name type="scientific">Stappia taiwanensis</name>
    <dbReference type="NCBI Taxonomy" id="992267"/>
    <lineage>
        <taxon>Bacteria</taxon>
        <taxon>Pseudomonadati</taxon>
        <taxon>Pseudomonadota</taxon>
        <taxon>Alphaproteobacteria</taxon>
        <taxon>Hyphomicrobiales</taxon>
        <taxon>Stappiaceae</taxon>
        <taxon>Stappia</taxon>
    </lineage>
</organism>
<evidence type="ECO:0000259" key="3">
    <source>
        <dbReference type="PROSITE" id="PS50977"/>
    </source>
</evidence>
<keyword evidence="5" id="KW-1185">Reference proteome</keyword>
<dbReference type="PRINTS" id="PR00455">
    <property type="entry name" value="HTHTETR"/>
</dbReference>
<dbReference type="InterPro" id="IPR001647">
    <property type="entry name" value="HTH_TetR"/>
</dbReference>
<dbReference type="GO" id="GO:0000976">
    <property type="term" value="F:transcription cis-regulatory region binding"/>
    <property type="evidence" value="ECO:0007669"/>
    <property type="project" value="TreeGrafter"/>
</dbReference>
<evidence type="ECO:0000313" key="5">
    <source>
        <dbReference type="Proteomes" id="UP000559404"/>
    </source>
</evidence>
<dbReference type="Gene3D" id="1.10.357.10">
    <property type="entry name" value="Tetracycline Repressor, domain 2"/>
    <property type="match status" value="1"/>
</dbReference>
<sequence length="194" mass="21002">MQQRRMSKEARRDHLLDTAAEIVATRGAEALTLTTLAEAAGVTKPITYNHFESREFLLLALYRRYDEWLAARMREGLRGKARDLAGAARVIAASYLDCTVTYGGVYDAAVAALAAYPQHQGIHGKIRRAYCAAFSRALGPFLSGAEGLLTPGRWIALYGVAEELGRAVLDGDLPRAEAEAEIASAMIALTLHPG</sequence>
<evidence type="ECO:0000313" key="4">
    <source>
        <dbReference type="EMBL" id="MBA4612834.1"/>
    </source>
</evidence>
<accession>A0A838Y0S0</accession>